<evidence type="ECO:0000256" key="3">
    <source>
        <dbReference type="ARBA" id="ARBA00022737"/>
    </source>
</evidence>
<dbReference type="PANTHER" id="PTHR24960">
    <property type="entry name" value="PHOTOSYSTEM I IRON-SULFUR CENTER-RELATED"/>
    <property type="match status" value="1"/>
</dbReference>
<accession>A0AAU8LW75</accession>
<evidence type="ECO:0000256" key="2">
    <source>
        <dbReference type="ARBA" id="ARBA00022723"/>
    </source>
</evidence>
<sequence length="188" mass="20526">MNLTSFFVDKCLAFLLQGEGDRVQQKAVVSPVALSLPPPWSASEQEFRDLCKSCGACAAACERNLIVLEEDGLPFMDFSKGFCNFCGDCARTCPSGALHFSDEQPRRKLHVAINTHCLTRKKVLCQLCQEQCEQEAIVFLREGQGEQLPQILADQCVGCGACVAGCPVQAISLQYAENQSLPSDSTTR</sequence>
<reference evidence="7" key="1">
    <citation type="journal article" date="2024" name="Syst. Appl. Microbiol.">
        <title>First single-strain enrichments of Electrothrix cable bacteria, description of E. aestuarii sp. nov. and E. rattekaaiensis sp. nov., and proposal of a cable bacteria taxonomy following the rules of the SeqCode.</title>
        <authorList>
            <person name="Plum-Jensen L.E."/>
            <person name="Schramm A."/>
            <person name="Marshall I.P.G."/>
        </authorList>
    </citation>
    <scope>NUCLEOTIDE SEQUENCE</scope>
    <source>
        <strain evidence="7">Rat1</strain>
    </source>
</reference>
<keyword evidence="5" id="KW-0411">Iron-sulfur</keyword>
<keyword evidence="1" id="KW-0004">4Fe-4S</keyword>
<dbReference type="SUPFAM" id="SSF54862">
    <property type="entry name" value="4Fe-4S ferredoxins"/>
    <property type="match status" value="1"/>
</dbReference>
<keyword evidence="4" id="KW-0408">Iron</keyword>
<dbReference type="KEGG" id="eaj:Q3M24_23190"/>
<dbReference type="GO" id="GO:0005737">
    <property type="term" value="C:cytoplasm"/>
    <property type="evidence" value="ECO:0007669"/>
    <property type="project" value="TreeGrafter"/>
</dbReference>
<protein>
    <submittedName>
        <fullName evidence="7">Ferredoxin-type protein NapF</fullName>
    </submittedName>
</protein>
<feature type="domain" description="4Fe-4S ferredoxin-type" evidence="6">
    <location>
        <begin position="72"/>
        <end position="103"/>
    </location>
</feature>
<reference evidence="7" key="2">
    <citation type="submission" date="2024-06" db="EMBL/GenBank/DDBJ databases">
        <authorList>
            <person name="Plum-Jensen L.E."/>
            <person name="Schramm A."/>
            <person name="Marshall I.P.G."/>
        </authorList>
    </citation>
    <scope>NUCLEOTIDE SEQUENCE</scope>
    <source>
        <strain evidence="7">Rat1</strain>
    </source>
</reference>
<evidence type="ECO:0000256" key="4">
    <source>
        <dbReference type="ARBA" id="ARBA00023004"/>
    </source>
</evidence>
<dbReference type="EMBL" id="CP159373">
    <property type="protein sequence ID" value="XCN73138.1"/>
    <property type="molecule type" value="Genomic_DNA"/>
</dbReference>
<dbReference type="InterPro" id="IPR017896">
    <property type="entry name" value="4Fe4S_Fe-S-bd"/>
</dbReference>
<feature type="domain" description="4Fe-4S ferredoxin-type" evidence="6">
    <location>
        <begin position="147"/>
        <end position="176"/>
    </location>
</feature>
<dbReference type="InterPro" id="IPR004496">
    <property type="entry name" value="NapF"/>
</dbReference>
<feature type="domain" description="4Fe-4S ferredoxin-type" evidence="6">
    <location>
        <begin position="42"/>
        <end position="71"/>
    </location>
</feature>
<dbReference type="GO" id="GO:0046872">
    <property type="term" value="F:metal ion binding"/>
    <property type="evidence" value="ECO:0007669"/>
    <property type="project" value="UniProtKB-KW"/>
</dbReference>
<proteinExistence type="predicted"/>
<evidence type="ECO:0000256" key="1">
    <source>
        <dbReference type="ARBA" id="ARBA00022485"/>
    </source>
</evidence>
<keyword evidence="2" id="KW-0479">Metal-binding</keyword>
<dbReference type="PANTHER" id="PTHR24960:SF46">
    <property type="entry name" value="FERREDOXIN-TYPE PROTEIN NAPF"/>
    <property type="match status" value="1"/>
</dbReference>
<dbReference type="InterPro" id="IPR017900">
    <property type="entry name" value="4Fe4S_Fe_S_CS"/>
</dbReference>
<keyword evidence="3" id="KW-0677">Repeat</keyword>
<dbReference type="PROSITE" id="PS51379">
    <property type="entry name" value="4FE4S_FER_2"/>
    <property type="match status" value="3"/>
</dbReference>
<dbReference type="InterPro" id="IPR050157">
    <property type="entry name" value="PSI_iron-sulfur_center"/>
</dbReference>
<evidence type="ECO:0000256" key="5">
    <source>
        <dbReference type="ARBA" id="ARBA00023014"/>
    </source>
</evidence>
<dbReference type="PROSITE" id="PS00198">
    <property type="entry name" value="4FE4S_FER_1"/>
    <property type="match status" value="1"/>
</dbReference>
<evidence type="ECO:0000259" key="6">
    <source>
        <dbReference type="PROSITE" id="PS51379"/>
    </source>
</evidence>
<dbReference type="NCBIfam" id="TIGR00402">
    <property type="entry name" value="napF"/>
    <property type="match status" value="1"/>
</dbReference>
<dbReference type="GO" id="GO:0051539">
    <property type="term" value="F:4 iron, 4 sulfur cluster binding"/>
    <property type="evidence" value="ECO:0007669"/>
    <property type="project" value="UniProtKB-KW"/>
</dbReference>
<evidence type="ECO:0000313" key="7">
    <source>
        <dbReference type="EMBL" id="XCN73138.1"/>
    </source>
</evidence>
<dbReference type="AlphaFoldDB" id="A0AAU8LW75"/>
<name>A0AAU8LW75_9BACT</name>
<organism evidence="7">
    <name type="scientific">Candidatus Electrothrix aestuarii</name>
    <dbReference type="NCBI Taxonomy" id="3062594"/>
    <lineage>
        <taxon>Bacteria</taxon>
        <taxon>Pseudomonadati</taxon>
        <taxon>Thermodesulfobacteriota</taxon>
        <taxon>Desulfobulbia</taxon>
        <taxon>Desulfobulbales</taxon>
        <taxon>Desulfobulbaceae</taxon>
        <taxon>Candidatus Electrothrix</taxon>
    </lineage>
</organism>
<dbReference type="Gene3D" id="3.30.70.20">
    <property type="match status" value="2"/>
</dbReference>
<dbReference type="Pfam" id="PF12838">
    <property type="entry name" value="Fer4_7"/>
    <property type="match status" value="2"/>
</dbReference>
<gene>
    <name evidence="7" type="primary">napF</name>
    <name evidence="7" type="ORF">Q3M24_23190</name>
</gene>
<dbReference type="CDD" id="cd10564">
    <property type="entry name" value="NapF_like"/>
    <property type="match status" value="1"/>
</dbReference>